<feature type="transmembrane region" description="Helical" evidence="1">
    <location>
        <begin position="428"/>
        <end position="451"/>
    </location>
</feature>
<evidence type="ECO:0000313" key="3">
    <source>
        <dbReference type="EMBL" id="PIE32323.1"/>
    </source>
</evidence>
<gene>
    <name evidence="3" type="ORF">CSA56_15735</name>
</gene>
<feature type="transmembrane region" description="Helical" evidence="1">
    <location>
        <begin position="63"/>
        <end position="82"/>
    </location>
</feature>
<sequence>MFSKTINRIVYIVSFLFVIYQVTLPVYAFMPSLKERSFHLTLALILIFLGGHSQKSSLSPFRWALNLLLTCIGAGCALYIFFNYTAIIEQYGIASGPFQVVSGIFLVLIILEAARRMVRPALPIIATLFLMYAVFGHLIPGQFGHPQYSLTTLSSMLYLTTGGMWGQLLGVSANIIAIFVCLGAFIVHTGGGVGFMKIAVRLAGKYTGGPAKVATVSSALFGSVSGSASANVASTGAFTIPMMKRLGYSPALAGAVEAVASTGGQIMPPIMGAGAFIMAELTQTPYLTIAVHAIIPGVLYFLTVGMGIHFYALKKGYHGMAAADIPSWRETLQVSGFFLVPFLMLTFWLFRGYTPQYSAFWAMMSTLVLACFSENWRLDNPQQIFQKLEKAVLTGARQAALIASICASAQIIVAIIGFTGLGVKVSSYILALSQNSLFLVLVLTGLTSILLGMEVPTTAAYTVAIVVGGPVLVDLGLPLLAAHLFVFYLAILSAITPPVCGAIFIAAGMAEADWVETAKFGLKLSFAAFLLPFLFAYDPNLILIGSTGTIFLSIVRSAGALLVLSAGFMGYWRTECSAWQRSLLFIAGALLCIPNLWSALTGTLVAVMIWYFSAANKTFREESL</sequence>
<reference evidence="3 4" key="1">
    <citation type="submission" date="2017-10" db="EMBL/GenBank/DDBJ databases">
        <title>Novel microbial diversity and functional potential in the marine mammal oral microbiome.</title>
        <authorList>
            <person name="Dudek N.K."/>
            <person name="Sun C.L."/>
            <person name="Burstein D."/>
            <person name="Kantor R.S."/>
            <person name="Aliaga Goltsman D.S."/>
            <person name="Bik E.M."/>
            <person name="Thomas B.C."/>
            <person name="Banfield J.F."/>
            <person name="Relman D.A."/>
        </authorList>
    </citation>
    <scope>NUCLEOTIDE SEQUENCE [LARGE SCALE GENOMIC DNA]</scope>
    <source>
        <strain evidence="3">DOLJORAL78_47_16</strain>
    </source>
</reference>
<name>A0A2G6K9J1_9BACT</name>
<feature type="transmembrane region" description="Helical" evidence="1">
    <location>
        <begin position="485"/>
        <end position="508"/>
    </location>
</feature>
<feature type="transmembrane region" description="Helical" evidence="1">
    <location>
        <begin position="9"/>
        <end position="30"/>
    </location>
</feature>
<dbReference type="EMBL" id="PDSK01000115">
    <property type="protein sequence ID" value="PIE32323.1"/>
    <property type="molecule type" value="Genomic_DNA"/>
</dbReference>
<dbReference type="PANTHER" id="PTHR43849:SF2">
    <property type="entry name" value="BLL3936 PROTEIN"/>
    <property type="match status" value="1"/>
</dbReference>
<dbReference type="InterPro" id="IPR011853">
    <property type="entry name" value="TRAP_DctM-Dct_fused"/>
</dbReference>
<keyword evidence="1" id="KW-0812">Transmembrane</keyword>
<keyword evidence="1" id="KW-1133">Transmembrane helix</keyword>
<evidence type="ECO:0000259" key="2">
    <source>
        <dbReference type="Pfam" id="PF06808"/>
    </source>
</evidence>
<feature type="transmembrane region" description="Helical" evidence="1">
    <location>
        <begin position="289"/>
        <end position="313"/>
    </location>
</feature>
<feature type="transmembrane region" description="Helical" evidence="1">
    <location>
        <begin position="251"/>
        <end position="277"/>
    </location>
</feature>
<keyword evidence="1" id="KW-0472">Membrane</keyword>
<feature type="transmembrane region" description="Helical" evidence="1">
    <location>
        <begin position="520"/>
        <end position="537"/>
    </location>
</feature>
<dbReference type="InterPro" id="IPR010656">
    <property type="entry name" value="DctM"/>
</dbReference>
<evidence type="ECO:0000313" key="4">
    <source>
        <dbReference type="Proteomes" id="UP000230821"/>
    </source>
</evidence>
<dbReference type="Pfam" id="PF06808">
    <property type="entry name" value="DctM"/>
    <property type="match status" value="1"/>
</dbReference>
<organism evidence="3 4">
    <name type="scientific">candidate division KSB3 bacterium</name>
    <dbReference type="NCBI Taxonomy" id="2044937"/>
    <lineage>
        <taxon>Bacteria</taxon>
        <taxon>candidate division KSB3</taxon>
    </lineage>
</organism>
<dbReference type="PANTHER" id="PTHR43849">
    <property type="entry name" value="BLL3936 PROTEIN"/>
    <property type="match status" value="1"/>
</dbReference>
<feature type="transmembrane region" description="Helical" evidence="1">
    <location>
        <begin position="334"/>
        <end position="353"/>
    </location>
</feature>
<feature type="transmembrane region" description="Helical" evidence="1">
    <location>
        <begin position="94"/>
        <end position="114"/>
    </location>
</feature>
<protein>
    <submittedName>
        <fullName evidence="3">TRAP transporter permease DctM/Q</fullName>
    </submittedName>
</protein>
<feature type="transmembrane region" description="Helical" evidence="1">
    <location>
        <begin position="458"/>
        <end position="479"/>
    </location>
</feature>
<feature type="domain" description="TRAP C4-dicarboxylate transport system permease DctM subunit" evidence="2">
    <location>
        <begin position="105"/>
        <end position="540"/>
    </location>
</feature>
<feature type="transmembrane region" description="Helical" evidence="1">
    <location>
        <begin position="583"/>
        <end position="612"/>
    </location>
</feature>
<feature type="transmembrane region" description="Helical" evidence="1">
    <location>
        <begin position="549"/>
        <end position="571"/>
    </location>
</feature>
<evidence type="ECO:0000256" key="1">
    <source>
        <dbReference type="SAM" id="Phobius"/>
    </source>
</evidence>
<comment type="caution">
    <text evidence="3">The sequence shown here is derived from an EMBL/GenBank/DDBJ whole genome shotgun (WGS) entry which is preliminary data.</text>
</comment>
<feature type="transmembrane region" description="Helical" evidence="1">
    <location>
        <begin position="121"/>
        <end position="144"/>
    </location>
</feature>
<proteinExistence type="predicted"/>
<feature type="transmembrane region" description="Helical" evidence="1">
    <location>
        <begin position="36"/>
        <end position="51"/>
    </location>
</feature>
<feature type="transmembrane region" description="Helical" evidence="1">
    <location>
        <begin position="164"/>
        <end position="187"/>
    </location>
</feature>
<feature type="transmembrane region" description="Helical" evidence="1">
    <location>
        <begin position="399"/>
        <end position="422"/>
    </location>
</feature>
<accession>A0A2G6K9J1</accession>
<feature type="transmembrane region" description="Helical" evidence="1">
    <location>
        <begin position="359"/>
        <end position="378"/>
    </location>
</feature>
<dbReference type="Proteomes" id="UP000230821">
    <property type="component" value="Unassembled WGS sequence"/>
</dbReference>
<dbReference type="AlphaFoldDB" id="A0A2G6K9J1"/>
<dbReference type="NCBIfam" id="TIGR02123">
    <property type="entry name" value="TRAP_fused"/>
    <property type="match status" value="1"/>
</dbReference>